<dbReference type="AlphaFoldDB" id="A0A0W8E809"/>
<name>A0A0W8E809_9ZZZZ</name>
<reference evidence="2" key="1">
    <citation type="journal article" date="2015" name="Proc. Natl. Acad. Sci. U.S.A.">
        <title>Networks of energetic and metabolic interactions define dynamics in microbial communities.</title>
        <authorList>
            <person name="Embree M."/>
            <person name="Liu J.K."/>
            <person name="Al-Bassam M.M."/>
            <person name="Zengler K."/>
        </authorList>
    </citation>
    <scope>NUCLEOTIDE SEQUENCE</scope>
</reference>
<evidence type="ECO:0000259" key="1">
    <source>
        <dbReference type="SMART" id="SM00834"/>
    </source>
</evidence>
<sequence>MPIFEYKCGDCGSKFDLLISNSNKNDVQCPECSSTKVEKQLSLFNTGGKRSAAAPIKCDTCSISGG</sequence>
<proteinExistence type="predicted"/>
<dbReference type="SUPFAM" id="SSF63393">
    <property type="entry name" value="RNA polymerase subunits"/>
    <property type="match status" value="1"/>
</dbReference>
<feature type="domain" description="Putative regulatory protein FmdB zinc ribbon" evidence="1">
    <location>
        <begin position="1"/>
        <end position="42"/>
    </location>
</feature>
<protein>
    <recommendedName>
        <fullName evidence="1">Putative regulatory protein FmdB zinc ribbon domain-containing protein</fullName>
    </recommendedName>
</protein>
<dbReference type="Gene3D" id="2.20.28.30">
    <property type="entry name" value="RNA polymerase ii, chain L"/>
    <property type="match status" value="1"/>
</dbReference>
<dbReference type="Pfam" id="PF09723">
    <property type="entry name" value="Zn_ribbon_8"/>
    <property type="match status" value="1"/>
</dbReference>
<dbReference type="SMART" id="SM00834">
    <property type="entry name" value="CxxC_CXXC_SSSS"/>
    <property type="match status" value="1"/>
</dbReference>
<comment type="caution">
    <text evidence="2">The sequence shown here is derived from an EMBL/GenBank/DDBJ whole genome shotgun (WGS) entry which is preliminary data.</text>
</comment>
<accession>A0A0W8E809</accession>
<gene>
    <name evidence="2" type="ORF">ASZ90_017804</name>
</gene>
<dbReference type="InterPro" id="IPR013429">
    <property type="entry name" value="Regulatory_FmdB_Zinc_ribbon"/>
</dbReference>
<evidence type="ECO:0000313" key="2">
    <source>
        <dbReference type="EMBL" id="KUG04665.1"/>
    </source>
</evidence>
<organism evidence="2">
    <name type="scientific">hydrocarbon metagenome</name>
    <dbReference type="NCBI Taxonomy" id="938273"/>
    <lineage>
        <taxon>unclassified sequences</taxon>
        <taxon>metagenomes</taxon>
        <taxon>ecological metagenomes</taxon>
    </lineage>
</organism>
<dbReference type="InterPro" id="IPR029040">
    <property type="entry name" value="RPABC4/Spt4"/>
</dbReference>
<dbReference type="EMBL" id="LNQE01001842">
    <property type="protein sequence ID" value="KUG04665.1"/>
    <property type="molecule type" value="Genomic_DNA"/>
</dbReference>
<dbReference type="NCBIfam" id="TIGR02605">
    <property type="entry name" value="CxxC_CxxC_SSSS"/>
    <property type="match status" value="1"/>
</dbReference>